<sequence length="584" mass="64593">MDNALDAAHKVGSNDGTVYTEGPLIHNPQVLEKLEKQGIMALNEETDLSKSTVVIRAHGITPKRRQELEASGAEICDATCPRVKRVQSIIEENAKNGYSTVIVGDEGHAEVIGLLGYTEGNGYVISSPEEVLELPEMEKICIVAQTTQDMNTFALIAEELKHRYKNHKVFDTICSSTSRRQEEVIRLSEDVDAMIVVGGRGSANTNRLVQISEKKGVPAFLVETEHELNLKKLADYGVIGVTAGASTPNWLLERVVDKVQNYQGKKNKKMQSFTEKVITILIGSFMYIGIGAASFSYASSVLLGINPRIKFCAIATLFLFSMYVLNYFTNKEAAALSEPSRAKLYEKHQGVFMVLGIVAAILSSVLAFTINIDAFFCIFFASLFGIAYRVSIVPKKFASIVRYRSLAQIPGSKEMFISIAWAVSTGLIPFLGAPESSLSSLPVVLAFTFSMVFMRTVLLDVRDVQGDRIIGKETIPIAIGKNNTKAILVVMSILLTILLIISPINGWTSGFSYYLLPCAAYACGYLYLYHKRLIPSDLACESITDFNFILAGIMVAIWHFFCNLIYQVRFFVLLRYIHNDIPGR</sequence>
<dbReference type="UniPathway" id="UPA00056">
    <property type="reaction ID" value="UER00097"/>
</dbReference>
<gene>
    <name evidence="10" type="primary">ispH</name>
    <name evidence="12" type="ORF">SCABRO_01411</name>
</gene>
<dbReference type="GO" id="GO:0016114">
    <property type="term" value="P:terpenoid biosynthetic process"/>
    <property type="evidence" value="ECO:0007669"/>
    <property type="project" value="UniProtKB-UniRule"/>
</dbReference>
<accession>A0A0B0ENY6</accession>
<dbReference type="GO" id="GO:0016020">
    <property type="term" value="C:membrane"/>
    <property type="evidence" value="ECO:0007669"/>
    <property type="project" value="UniProtKB-SubCell"/>
</dbReference>
<keyword evidence="10" id="KW-0560">Oxidoreductase</keyword>
<reference evidence="12 13" key="1">
    <citation type="submission" date="2014-10" db="EMBL/GenBank/DDBJ databases">
        <title>Draft genome of anammox bacterium scalindua brodae, obtained using differential coverage binning of sequence data from two enrichment reactors.</title>
        <authorList>
            <person name="Speth D.R."/>
            <person name="Russ L."/>
            <person name="Kartal B."/>
            <person name="Op den Camp H.J."/>
            <person name="Dutilh B.E."/>
            <person name="Jetten M.S."/>
        </authorList>
    </citation>
    <scope>NUCLEOTIDE SEQUENCE [LARGE SCALE GENOMIC DNA]</scope>
    <source>
        <strain evidence="12">RU1</strain>
    </source>
</reference>
<comment type="caution">
    <text evidence="10">Lacks conserved residue(s) required for the propagation of feature annotation.</text>
</comment>
<dbReference type="Proteomes" id="UP000030652">
    <property type="component" value="Unassembled WGS sequence"/>
</dbReference>
<name>A0A0B0ENY6_9BACT</name>
<feature type="transmembrane region" description="Helical" evidence="11">
    <location>
        <begin position="486"/>
        <end position="505"/>
    </location>
</feature>
<proteinExistence type="inferred from homology"/>
<feature type="transmembrane region" description="Helical" evidence="11">
    <location>
        <begin position="277"/>
        <end position="296"/>
    </location>
</feature>
<dbReference type="PANTHER" id="PTHR30426:SF0">
    <property type="entry name" value="4-HYDROXY-3-METHYLBUT-2-ENYL DIPHOSPHATE REDUCTASE"/>
    <property type="match status" value="1"/>
</dbReference>
<feature type="binding site" evidence="10">
    <location>
        <position position="146"/>
    </location>
    <ligand>
        <name>(2E)-4-hydroxy-3-methylbut-2-enyl diphosphate</name>
        <dbReference type="ChEBI" id="CHEBI:128753"/>
    </ligand>
</feature>
<organism evidence="12 13">
    <name type="scientific">Candidatus Scalindua brodae</name>
    <dbReference type="NCBI Taxonomy" id="237368"/>
    <lineage>
        <taxon>Bacteria</taxon>
        <taxon>Pseudomonadati</taxon>
        <taxon>Planctomycetota</taxon>
        <taxon>Candidatus Brocadiia</taxon>
        <taxon>Candidatus Brocadiales</taxon>
        <taxon>Candidatus Scalinduaceae</taxon>
        <taxon>Candidatus Scalindua</taxon>
    </lineage>
</organism>
<evidence type="ECO:0000256" key="5">
    <source>
        <dbReference type="ARBA" id="ARBA00022723"/>
    </source>
</evidence>
<dbReference type="InterPro" id="IPR003451">
    <property type="entry name" value="LytB/IspH"/>
</dbReference>
<keyword evidence="5" id="KW-0479">Metal-binding</keyword>
<dbReference type="Gene3D" id="3.40.50.11270">
    <property type="match status" value="1"/>
</dbReference>
<feature type="binding site" evidence="10">
    <location>
        <position position="202"/>
    </location>
    <ligand>
        <name>dimethylallyl diphosphate</name>
        <dbReference type="ChEBI" id="CHEBI:57623"/>
    </ligand>
</feature>
<evidence type="ECO:0000256" key="8">
    <source>
        <dbReference type="ARBA" id="ARBA00023014"/>
    </source>
</evidence>
<evidence type="ECO:0000256" key="7">
    <source>
        <dbReference type="ARBA" id="ARBA00023004"/>
    </source>
</evidence>
<dbReference type="Pfam" id="PF02401">
    <property type="entry name" value="LYTB"/>
    <property type="match status" value="1"/>
</dbReference>
<keyword evidence="6 11" id="KW-1133">Transmembrane helix</keyword>
<feature type="binding site" evidence="10">
    <location>
        <position position="204"/>
    </location>
    <ligand>
        <name>(2E)-4-hydroxy-3-methylbut-2-enyl diphosphate</name>
        <dbReference type="ChEBI" id="CHEBI:128753"/>
    </ligand>
</feature>
<dbReference type="GO" id="GO:0051539">
    <property type="term" value="F:4 iron, 4 sulfur cluster binding"/>
    <property type="evidence" value="ECO:0007669"/>
    <property type="project" value="UniProtKB-KW"/>
</dbReference>
<dbReference type="Pfam" id="PF01040">
    <property type="entry name" value="UbiA"/>
    <property type="match status" value="1"/>
</dbReference>
<feature type="binding site" evidence="10">
    <location>
        <position position="202"/>
    </location>
    <ligand>
        <name>(2E)-4-hydroxy-3-methylbut-2-enyl diphosphate</name>
        <dbReference type="ChEBI" id="CHEBI:128753"/>
    </ligand>
</feature>
<feature type="transmembrane region" description="Helical" evidence="11">
    <location>
        <begin position="350"/>
        <end position="368"/>
    </location>
</feature>
<comment type="subcellular location">
    <subcellularLocation>
        <location evidence="2">Membrane</location>
        <topology evidence="2">Multi-pass membrane protein</topology>
    </subcellularLocation>
</comment>
<keyword evidence="4 11" id="KW-0812">Transmembrane</keyword>
<feature type="transmembrane region" description="Helical" evidence="11">
    <location>
        <begin position="415"/>
        <end position="433"/>
    </location>
</feature>
<evidence type="ECO:0000256" key="2">
    <source>
        <dbReference type="ARBA" id="ARBA00004141"/>
    </source>
</evidence>
<keyword evidence="8" id="KW-0411">Iron-sulfur</keyword>
<dbReference type="GO" id="GO:0051745">
    <property type="term" value="F:4-hydroxy-3-methylbut-2-enyl diphosphate reductase activity"/>
    <property type="evidence" value="ECO:0007669"/>
    <property type="project" value="UniProtKB-UniRule"/>
</dbReference>
<feature type="binding site" evidence="10">
    <location>
        <position position="202"/>
    </location>
    <ligand>
        <name>isopentenyl diphosphate</name>
        <dbReference type="ChEBI" id="CHEBI:128769"/>
    </ligand>
</feature>
<feature type="transmembrane region" description="Helical" evidence="11">
    <location>
        <begin position="548"/>
        <end position="566"/>
    </location>
</feature>
<dbReference type="AlphaFoldDB" id="A0A0B0ENY6"/>
<evidence type="ECO:0000256" key="1">
    <source>
        <dbReference type="ARBA" id="ARBA00001966"/>
    </source>
</evidence>
<evidence type="ECO:0000313" key="13">
    <source>
        <dbReference type="Proteomes" id="UP000030652"/>
    </source>
</evidence>
<comment type="pathway">
    <text evidence="10">Isoprenoid biosynthesis; dimethylallyl diphosphate biosynthesis; dimethylallyl diphosphate from (2E)-4-hydroxy-3-methylbutenyl diphosphate: step 1/1.</text>
</comment>
<comment type="pathway">
    <text evidence="10">Isoprenoid biosynthesis; isopentenyl diphosphate biosynthesis via DXP pathway; isopentenyl diphosphate from 1-deoxy-D-xylulose 5-phosphate: step 6/6.</text>
</comment>
<feature type="binding site" evidence="10">
    <location>
        <position position="108"/>
    </location>
    <ligand>
        <name>isopentenyl diphosphate</name>
        <dbReference type="ChEBI" id="CHEBI:128769"/>
    </ligand>
</feature>
<keyword evidence="3" id="KW-0004">4Fe-4S</keyword>
<dbReference type="NCBIfam" id="TIGR00216">
    <property type="entry name" value="ispH_lytB"/>
    <property type="match status" value="1"/>
</dbReference>
<dbReference type="CDD" id="cd13944">
    <property type="entry name" value="lytB_ispH"/>
    <property type="match status" value="1"/>
</dbReference>
<evidence type="ECO:0000313" key="12">
    <source>
        <dbReference type="EMBL" id="KHE92803.1"/>
    </source>
</evidence>
<feature type="binding site" evidence="10">
    <location>
        <position position="108"/>
    </location>
    <ligand>
        <name>dimethylallyl diphosphate</name>
        <dbReference type="ChEBI" id="CHEBI:57623"/>
    </ligand>
</feature>
<comment type="caution">
    <text evidence="12">The sequence shown here is derived from an EMBL/GenBank/DDBJ whole genome shotgun (WGS) entry which is preliminary data.</text>
</comment>
<dbReference type="CDD" id="cd13967">
    <property type="entry name" value="PT_UbiA_5"/>
    <property type="match status" value="1"/>
</dbReference>
<dbReference type="Gene3D" id="3.40.1010.20">
    <property type="entry name" value="4-hydroxy-3-methylbut-2-enyl diphosphate reductase, catalytic domain"/>
    <property type="match status" value="2"/>
</dbReference>
<dbReference type="GO" id="GO:0046872">
    <property type="term" value="F:metal ion binding"/>
    <property type="evidence" value="ECO:0007669"/>
    <property type="project" value="UniProtKB-KW"/>
</dbReference>
<feature type="transmembrane region" description="Helical" evidence="11">
    <location>
        <begin position="308"/>
        <end position="329"/>
    </location>
</feature>
<dbReference type="InterPro" id="IPR000537">
    <property type="entry name" value="UbiA_prenyltransferase"/>
</dbReference>
<evidence type="ECO:0000256" key="3">
    <source>
        <dbReference type="ARBA" id="ARBA00022485"/>
    </source>
</evidence>
<feature type="binding site" evidence="10">
    <location>
        <position position="204"/>
    </location>
    <ligand>
        <name>dimethylallyl diphosphate</name>
        <dbReference type="ChEBI" id="CHEBI:57623"/>
    </ligand>
</feature>
<comment type="catalytic activity">
    <reaction evidence="10">
        <text>dimethylallyl diphosphate + 2 oxidized [2Fe-2S]-[ferredoxin] + H2O = (2E)-4-hydroxy-3-methylbut-2-enyl diphosphate + 2 reduced [2Fe-2S]-[ferredoxin] + 2 H(+)</text>
        <dbReference type="Rhea" id="RHEA:24825"/>
        <dbReference type="Rhea" id="RHEA-COMP:10000"/>
        <dbReference type="Rhea" id="RHEA-COMP:10001"/>
        <dbReference type="ChEBI" id="CHEBI:15377"/>
        <dbReference type="ChEBI" id="CHEBI:15378"/>
        <dbReference type="ChEBI" id="CHEBI:33737"/>
        <dbReference type="ChEBI" id="CHEBI:33738"/>
        <dbReference type="ChEBI" id="CHEBI:57623"/>
        <dbReference type="ChEBI" id="CHEBI:128753"/>
        <dbReference type="EC" id="1.17.7.4"/>
    </reaction>
</comment>
<dbReference type="PANTHER" id="PTHR30426">
    <property type="entry name" value="4-HYDROXY-3-METHYLBUT-2-ENYL DIPHOSPHATE REDUCTASE"/>
    <property type="match status" value="1"/>
</dbReference>
<feature type="binding site" evidence="10">
    <location>
        <position position="246"/>
    </location>
    <ligand>
        <name>dimethylallyl diphosphate</name>
        <dbReference type="ChEBI" id="CHEBI:57623"/>
    </ligand>
</feature>
<feature type="binding site" evidence="10">
    <location>
        <position position="246"/>
    </location>
    <ligand>
        <name>isopentenyl diphosphate</name>
        <dbReference type="ChEBI" id="CHEBI:128769"/>
    </ligand>
</feature>
<dbReference type="UniPathway" id="UPA00059">
    <property type="reaction ID" value="UER00105"/>
</dbReference>
<evidence type="ECO:0000256" key="10">
    <source>
        <dbReference type="HAMAP-Rule" id="MF_00191"/>
    </source>
</evidence>
<evidence type="ECO:0000256" key="11">
    <source>
        <dbReference type="SAM" id="Phobius"/>
    </source>
</evidence>
<dbReference type="Gene3D" id="1.20.120.1780">
    <property type="entry name" value="UbiA prenyltransferase"/>
    <property type="match status" value="1"/>
</dbReference>
<evidence type="ECO:0000256" key="6">
    <source>
        <dbReference type="ARBA" id="ARBA00022989"/>
    </source>
</evidence>
<comment type="similarity">
    <text evidence="10">Belongs to the IspH family.</text>
</comment>
<feature type="binding site" evidence="10">
    <location>
        <position position="108"/>
    </location>
    <ligand>
        <name>(2E)-4-hydroxy-3-methylbut-2-enyl diphosphate</name>
        <dbReference type="ChEBI" id="CHEBI:128753"/>
    </ligand>
</feature>
<dbReference type="HAMAP" id="MF_00191">
    <property type="entry name" value="IspH"/>
    <property type="match status" value="1"/>
</dbReference>
<dbReference type="EC" id="1.17.7.4" evidence="10"/>
<feature type="binding site" evidence="10">
    <location>
        <position position="26"/>
    </location>
    <ligand>
        <name>isopentenyl diphosphate</name>
        <dbReference type="ChEBI" id="CHEBI:128769"/>
    </ligand>
</feature>
<protein>
    <recommendedName>
        <fullName evidence="10">4-hydroxy-3-methylbut-2-enyl diphosphate reductase</fullName>
        <shortName evidence="10">HMBPP reductase</shortName>
        <ecNumber evidence="10">1.17.7.4</ecNumber>
    </recommendedName>
</protein>
<feature type="transmembrane region" description="Helical" evidence="11">
    <location>
        <begin position="511"/>
        <end position="528"/>
    </location>
</feature>
<feature type="binding site" evidence="10">
    <location>
        <position position="58"/>
    </location>
    <ligand>
        <name>dimethylallyl diphosphate</name>
        <dbReference type="ChEBI" id="CHEBI:57623"/>
    </ligand>
</feature>
<comment type="catalytic activity">
    <reaction evidence="10">
        <text>isopentenyl diphosphate + 2 oxidized [2Fe-2S]-[ferredoxin] + H2O = (2E)-4-hydroxy-3-methylbut-2-enyl diphosphate + 2 reduced [2Fe-2S]-[ferredoxin] + 2 H(+)</text>
        <dbReference type="Rhea" id="RHEA:24488"/>
        <dbReference type="Rhea" id="RHEA-COMP:10000"/>
        <dbReference type="Rhea" id="RHEA-COMP:10001"/>
        <dbReference type="ChEBI" id="CHEBI:15377"/>
        <dbReference type="ChEBI" id="CHEBI:15378"/>
        <dbReference type="ChEBI" id="CHEBI:33737"/>
        <dbReference type="ChEBI" id="CHEBI:33738"/>
        <dbReference type="ChEBI" id="CHEBI:128753"/>
        <dbReference type="ChEBI" id="CHEBI:128769"/>
        <dbReference type="EC" id="1.17.7.4"/>
    </reaction>
</comment>
<feature type="transmembrane region" description="Helical" evidence="11">
    <location>
        <begin position="374"/>
        <end position="394"/>
    </location>
</feature>
<evidence type="ECO:0000256" key="9">
    <source>
        <dbReference type="ARBA" id="ARBA00023136"/>
    </source>
</evidence>
<feature type="active site" description="Proton donor" evidence="10">
    <location>
        <position position="110"/>
    </location>
</feature>
<dbReference type="GO" id="GO:0016765">
    <property type="term" value="F:transferase activity, transferring alkyl or aryl (other than methyl) groups"/>
    <property type="evidence" value="ECO:0007669"/>
    <property type="project" value="InterPro"/>
</dbReference>
<dbReference type="GO" id="GO:0050992">
    <property type="term" value="P:dimethylallyl diphosphate biosynthetic process"/>
    <property type="evidence" value="ECO:0007669"/>
    <property type="project" value="UniProtKB-UniRule"/>
</dbReference>
<feature type="binding site" evidence="10">
    <location>
        <position position="204"/>
    </location>
    <ligand>
        <name>isopentenyl diphosphate</name>
        <dbReference type="ChEBI" id="CHEBI:128769"/>
    </ligand>
</feature>
<dbReference type="eggNOG" id="COG0761">
    <property type="taxonomic scope" value="Bacteria"/>
</dbReference>
<feature type="binding site" evidence="10">
    <location>
        <position position="246"/>
    </location>
    <ligand>
        <name>(2E)-4-hydroxy-3-methylbut-2-enyl diphosphate</name>
        <dbReference type="ChEBI" id="CHEBI:128753"/>
    </ligand>
</feature>
<keyword evidence="7" id="KW-0408">Iron</keyword>
<evidence type="ECO:0000256" key="4">
    <source>
        <dbReference type="ARBA" id="ARBA00022692"/>
    </source>
</evidence>
<comment type="function">
    <text evidence="10">Catalyzes the conversion of 1-hydroxy-2-methyl-2-(E)-butenyl 4-diphosphate (HMBPP) into a mixture of isopentenyl diphosphate (IPP) and dimethylallyl diphosphate (DMAPP). Acts in the terminal step of the DOXP/MEP pathway for isoprenoid precursor biosynthesis.</text>
</comment>
<keyword evidence="10" id="KW-0414">Isoprene biosynthesis</keyword>
<feature type="binding site" evidence="10">
    <location>
        <position position="58"/>
    </location>
    <ligand>
        <name>(2E)-4-hydroxy-3-methylbut-2-enyl diphosphate</name>
        <dbReference type="ChEBI" id="CHEBI:128753"/>
    </ligand>
</feature>
<comment type="cofactor">
    <cofactor evidence="1">
        <name>[4Fe-4S] cluster</name>
        <dbReference type="ChEBI" id="CHEBI:49883"/>
    </cofactor>
</comment>
<feature type="binding site" evidence="10">
    <location>
        <position position="58"/>
    </location>
    <ligand>
        <name>isopentenyl diphosphate</name>
        <dbReference type="ChEBI" id="CHEBI:128769"/>
    </ligand>
</feature>
<feature type="transmembrane region" description="Helical" evidence="11">
    <location>
        <begin position="439"/>
        <end position="458"/>
    </location>
</feature>
<keyword evidence="9 11" id="KW-0472">Membrane</keyword>
<feature type="binding site" evidence="10">
    <location>
        <position position="26"/>
    </location>
    <ligand>
        <name>dimethylallyl diphosphate</name>
        <dbReference type="ChEBI" id="CHEBI:57623"/>
    </ligand>
</feature>
<dbReference type="EMBL" id="JRYO01000089">
    <property type="protein sequence ID" value="KHE92803.1"/>
    <property type="molecule type" value="Genomic_DNA"/>
</dbReference>
<feature type="binding site" evidence="10">
    <location>
        <position position="26"/>
    </location>
    <ligand>
        <name>(2E)-4-hydroxy-3-methylbut-2-enyl diphosphate</name>
        <dbReference type="ChEBI" id="CHEBI:128753"/>
    </ligand>
</feature>
<dbReference type="GO" id="GO:0019288">
    <property type="term" value="P:isopentenyl diphosphate biosynthetic process, methylerythritol 4-phosphate pathway"/>
    <property type="evidence" value="ECO:0007669"/>
    <property type="project" value="UniProtKB-UniRule"/>
</dbReference>